<dbReference type="AlphaFoldDB" id="A0A9K3PXZ2"/>
<feature type="region of interest" description="Disordered" evidence="1">
    <location>
        <begin position="1"/>
        <end position="45"/>
    </location>
</feature>
<keyword evidence="3" id="KW-1185">Reference proteome</keyword>
<name>A0A9K3PXZ2_9STRA</name>
<dbReference type="Proteomes" id="UP000693970">
    <property type="component" value="Unassembled WGS sequence"/>
</dbReference>
<evidence type="ECO:0000256" key="1">
    <source>
        <dbReference type="SAM" id="MobiDB-lite"/>
    </source>
</evidence>
<reference evidence="2" key="2">
    <citation type="submission" date="2021-04" db="EMBL/GenBank/DDBJ databases">
        <authorList>
            <person name="Podell S."/>
        </authorList>
    </citation>
    <scope>NUCLEOTIDE SEQUENCE</scope>
    <source>
        <strain evidence="2">Hildebrandi</strain>
    </source>
</reference>
<accession>A0A9K3PXZ2</accession>
<evidence type="ECO:0000313" key="3">
    <source>
        <dbReference type="Proteomes" id="UP000693970"/>
    </source>
</evidence>
<gene>
    <name evidence="2" type="ORF">IV203_027154</name>
</gene>
<proteinExistence type="predicted"/>
<reference evidence="2" key="1">
    <citation type="journal article" date="2021" name="Sci. Rep.">
        <title>Diploid genomic architecture of Nitzschia inconspicua, an elite biomass production diatom.</title>
        <authorList>
            <person name="Oliver A."/>
            <person name="Podell S."/>
            <person name="Pinowska A."/>
            <person name="Traller J.C."/>
            <person name="Smith S.R."/>
            <person name="McClure R."/>
            <person name="Beliaev A."/>
            <person name="Bohutskyi P."/>
            <person name="Hill E.A."/>
            <person name="Rabines A."/>
            <person name="Zheng H."/>
            <person name="Allen L.Z."/>
            <person name="Kuo A."/>
            <person name="Grigoriev I.V."/>
            <person name="Allen A.E."/>
            <person name="Hazlebeck D."/>
            <person name="Allen E.E."/>
        </authorList>
    </citation>
    <scope>NUCLEOTIDE SEQUENCE</scope>
    <source>
        <strain evidence="2">Hildebrandi</strain>
    </source>
</reference>
<dbReference type="EMBL" id="JAGRRH010000010">
    <property type="protein sequence ID" value="KAG7363793.1"/>
    <property type="molecule type" value="Genomic_DNA"/>
</dbReference>
<comment type="caution">
    <text evidence="2">The sequence shown here is derived from an EMBL/GenBank/DDBJ whole genome shotgun (WGS) entry which is preliminary data.</text>
</comment>
<protein>
    <submittedName>
        <fullName evidence="2">Uncharacterized protein</fullName>
    </submittedName>
</protein>
<organism evidence="2 3">
    <name type="scientific">Nitzschia inconspicua</name>
    <dbReference type="NCBI Taxonomy" id="303405"/>
    <lineage>
        <taxon>Eukaryota</taxon>
        <taxon>Sar</taxon>
        <taxon>Stramenopiles</taxon>
        <taxon>Ochrophyta</taxon>
        <taxon>Bacillariophyta</taxon>
        <taxon>Bacillariophyceae</taxon>
        <taxon>Bacillariophycidae</taxon>
        <taxon>Bacillariales</taxon>
        <taxon>Bacillariaceae</taxon>
        <taxon>Nitzschia</taxon>
    </lineage>
</organism>
<sequence length="140" mass="14617">MPNNIENELCESGEEKSGLPVAAPALSAEPQRVSPTTPNAIPQPVRLDGTYECESASLTPAGSDCVATAEGGSDVQSRKIDANNEHVQLGLKCVYEVTARTPDGPIHATPMRKGSIPRGAPPDMITLLLLATALVALELC</sequence>
<evidence type="ECO:0000313" key="2">
    <source>
        <dbReference type="EMBL" id="KAG7363793.1"/>
    </source>
</evidence>